<evidence type="ECO:0000313" key="5">
    <source>
        <dbReference type="Proteomes" id="UP001245184"/>
    </source>
</evidence>
<dbReference type="Gene3D" id="3.40.605.10">
    <property type="entry name" value="Aldehyde Dehydrogenase, Chain A, domain 1"/>
    <property type="match status" value="1"/>
</dbReference>
<comment type="caution">
    <text evidence="4">The sequence shown here is derived from an EMBL/GenBank/DDBJ whole genome shotgun (WGS) entry which is preliminary data.</text>
</comment>
<dbReference type="SUPFAM" id="SSF53720">
    <property type="entry name" value="ALDH-like"/>
    <property type="match status" value="1"/>
</dbReference>
<sequence length="110" mass="11674">MTIAREEIFGPVASIIAYDDVDQAVALANDTDFGLSGTVFTGDVERGYAMARRIRTGNVSVNGLEMAPNVPFGGFKQSGIGREGGPEGLHAFLEDQAIYLPAGSPRARQE</sequence>
<dbReference type="PANTHER" id="PTHR42804:SF1">
    <property type="entry name" value="ALDEHYDE DEHYDROGENASE-RELATED"/>
    <property type="match status" value="1"/>
</dbReference>
<dbReference type="InterPro" id="IPR016163">
    <property type="entry name" value="Ald_DH_C"/>
</dbReference>
<dbReference type="Proteomes" id="UP001245184">
    <property type="component" value="Unassembled WGS sequence"/>
</dbReference>
<feature type="domain" description="Aldehyde dehydrogenase" evidence="3">
    <location>
        <begin position="1"/>
        <end position="97"/>
    </location>
</feature>
<comment type="similarity">
    <text evidence="1">Belongs to the aldehyde dehydrogenase family.</text>
</comment>
<evidence type="ECO:0000256" key="1">
    <source>
        <dbReference type="ARBA" id="ARBA00009986"/>
    </source>
</evidence>
<proteinExistence type="inferred from homology"/>
<evidence type="ECO:0000256" key="2">
    <source>
        <dbReference type="ARBA" id="ARBA00023002"/>
    </source>
</evidence>
<evidence type="ECO:0000259" key="3">
    <source>
        <dbReference type="Pfam" id="PF00171"/>
    </source>
</evidence>
<dbReference type="AlphaFoldDB" id="A0ABD5CGF4"/>
<dbReference type="InterPro" id="IPR016162">
    <property type="entry name" value="Ald_DH_N"/>
</dbReference>
<name>A0ABD5CGF4_9BURK</name>
<dbReference type="FunFam" id="3.40.605.10:FF:000026">
    <property type="entry name" value="Aldehyde dehydrogenase, putative"/>
    <property type="match status" value="1"/>
</dbReference>
<organism evidence="4 5">
    <name type="scientific">Paraburkholderia graminis</name>
    <dbReference type="NCBI Taxonomy" id="60548"/>
    <lineage>
        <taxon>Bacteria</taxon>
        <taxon>Pseudomonadati</taxon>
        <taxon>Pseudomonadota</taxon>
        <taxon>Betaproteobacteria</taxon>
        <taxon>Burkholderiales</taxon>
        <taxon>Burkholderiaceae</taxon>
        <taxon>Paraburkholderia</taxon>
    </lineage>
</organism>
<dbReference type="PANTHER" id="PTHR42804">
    <property type="entry name" value="ALDEHYDE DEHYDROGENASE"/>
    <property type="match status" value="1"/>
</dbReference>
<accession>A0ABD5CGF4</accession>
<keyword evidence="2" id="KW-0560">Oxidoreductase</keyword>
<dbReference type="InterPro" id="IPR016161">
    <property type="entry name" value="Ald_DH/histidinol_DH"/>
</dbReference>
<dbReference type="GO" id="GO:0016491">
    <property type="term" value="F:oxidoreductase activity"/>
    <property type="evidence" value="ECO:0007669"/>
    <property type="project" value="UniProtKB-KW"/>
</dbReference>
<dbReference type="Pfam" id="PF00171">
    <property type="entry name" value="Aldedh"/>
    <property type="match status" value="1"/>
</dbReference>
<reference evidence="4 5" key="1">
    <citation type="submission" date="2023-08" db="EMBL/GenBank/DDBJ databases">
        <title>Genome sequencing of plant associated microbes to promote plant fitness in Sorghum bicolor and Oryza sativa.</title>
        <authorList>
            <person name="Coleman-Derr D."/>
        </authorList>
    </citation>
    <scope>NUCLEOTIDE SEQUENCE [LARGE SCALE GENOMIC DNA]</scope>
    <source>
        <strain evidence="4 5">SLBN-33</strain>
    </source>
</reference>
<protein>
    <submittedName>
        <fullName evidence="4">Acyl-CoA reductase-like NAD-dependent aldehyde dehydrogenase</fullName>
    </submittedName>
</protein>
<dbReference type="Gene3D" id="3.40.309.10">
    <property type="entry name" value="Aldehyde Dehydrogenase, Chain A, domain 2"/>
    <property type="match status" value="1"/>
</dbReference>
<dbReference type="EMBL" id="JAVIZN010000002">
    <property type="protein sequence ID" value="MDR6203645.1"/>
    <property type="molecule type" value="Genomic_DNA"/>
</dbReference>
<gene>
    <name evidence="4" type="ORF">QF025_002365</name>
</gene>
<evidence type="ECO:0000313" key="4">
    <source>
        <dbReference type="EMBL" id="MDR6203645.1"/>
    </source>
</evidence>
<dbReference type="InterPro" id="IPR015590">
    <property type="entry name" value="Aldehyde_DH_dom"/>
</dbReference>